<feature type="binding site" evidence="7">
    <location>
        <position position="180"/>
    </location>
    <ligand>
        <name>L-glutamate</name>
        <dbReference type="ChEBI" id="CHEBI:29985"/>
    </ligand>
</feature>
<feature type="binding site" evidence="7">
    <location>
        <position position="239"/>
    </location>
    <ligand>
        <name>ATP</name>
        <dbReference type="ChEBI" id="CHEBI:30616"/>
    </ligand>
</feature>
<keyword evidence="2 7" id="KW-0479">Metal-binding</keyword>
<keyword evidence="4 7" id="KW-0862">Zinc</keyword>
<feature type="binding site" evidence="7">
    <location>
        <position position="110"/>
    </location>
    <ligand>
        <name>Zn(2+)</name>
        <dbReference type="ChEBI" id="CHEBI:29105"/>
    </ligand>
</feature>
<feature type="short sequence motif" description="'KMSKS' region" evidence="7">
    <location>
        <begin position="236"/>
        <end position="240"/>
    </location>
</feature>
<evidence type="ECO:0000256" key="4">
    <source>
        <dbReference type="ARBA" id="ARBA00022833"/>
    </source>
</evidence>
<dbReference type="PRINTS" id="PR00987">
    <property type="entry name" value="TRNASYNTHGLU"/>
</dbReference>
<evidence type="ECO:0000259" key="9">
    <source>
        <dbReference type="Pfam" id="PF00749"/>
    </source>
</evidence>
<dbReference type="Pfam" id="PF00749">
    <property type="entry name" value="tRNA-synt_1c"/>
    <property type="match status" value="1"/>
</dbReference>
<comment type="function">
    <text evidence="7">Catalyzes the tRNA-independent activation of glutamate in presence of ATP and the subsequent transfer of glutamate onto a tRNA(Asp). Glutamate is transferred on the 2-amino-5-(4,5-dihydroxy-2-cyclopenten-1-yl) moiety of the queuosine in the wobble position of the QUC anticodon.</text>
</comment>
<keyword evidence="8" id="KW-0648">Protein biosynthesis</keyword>
<dbReference type="NCBIfam" id="NF004314">
    <property type="entry name" value="PRK05710.1-3"/>
    <property type="match status" value="1"/>
</dbReference>
<dbReference type="SUPFAM" id="SSF52374">
    <property type="entry name" value="Nucleotidylyl transferase"/>
    <property type="match status" value="1"/>
</dbReference>
<dbReference type="InterPro" id="IPR022380">
    <property type="entry name" value="Glu-Q_tRNA(Asp)_Synthase"/>
</dbReference>
<feature type="binding site" evidence="7">
    <location>
        <position position="52"/>
    </location>
    <ligand>
        <name>L-glutamate</name>
        <dbReference type="ChEBI" id="CHEBI:29985"/>
    </ligand>
</feature>
<evidence type="ECO:0000256" key="1">
    <source>
        <dbReference type="ARBA" id="ARBA00022598"/>
    </source>
</evidence>
<feature type="binding site" evidence="7">
    <location>
        <position position="198"/>
    </location>
    <ligand>
        <name>L-glutamate</name>
        <dbReference type="ChEBI" id="CHEBI:29985"/>
    </ligand>
</feature>
<feature type="domain" description="Glutamyl/glutaminyl-tRNA synthetase class Ib catalytic" evidence="9">
    <location>
        <begin position="16"/>
        <end position="245"/>
    </location>
</feature>
<evidence type="ECO:0000256" key="7">
    <source>
        <dbReference type="HAMAP-Rule" id="MF_01428"/>
    </source>
</evidence>
<evidence type="ECO:0000313" key="10">
    <source>
        <dbReference type="EMBL" id="PCJ25586.1"/>
    </source>
</evidence>
<dbReference type="PANTHER" id="PTHR43311">
    <property type="entry name" value="GLUTAMATE--TRNA LIGASE"/>
    <property type="match status" value="1"/>
</dbReference>
<dbReference type="HAMAP" id="MF_01428">
    <property type="entry name" value="Glu_Q_tRNA_synth"/>
    <property type="match status" value="1"/>
</dbReference>
<dbReference type="GO" id="GO:0006400">
    <property type="term" value="P:tRNA modification"/>
    <property type="evidence" value="ECO:0007669"/>
    <property type="project" value="InterPro"/>
</dbReference>
<feature type="binding site" evidence="7">
    <location>
        <position position="122"/>
    </location>
    <ligand>
        <name>Zn(2+)</name>
        <dbReference type="ChEBI" id="CHEBI:29105"/>
    </ligand>
</feature>
<name>A0A2A5B3D9_9GAMM</name>
<dbReference type="InterPro" id="IPR014729">
    <property type="entry name" value="Rossmann-like_a/b/a_fold"/>
</dbReference>
<reference evidence="11" key="1">
    <citation type="submission" date="2017-08" db="EMBL/GenBank/DDBJ databases">
        <title>A dynamic microbial community with high functional redundancy inhabits the cold, oxic subseafloor aquifer.</title>
        <authorList>
            <person name="Tully B.J."/>
            <person name="Wheat C.G."/>
            <person name="Glazer B.T."/>
            <person name="Huber J.A."/>
        </authorList>
    </citation>
    <scope>NUCLEOTIDE SEQUENCE [LARGE SCALE GENOMIC DNA]</scope>
</reference>
<dbReference type="EMBL" id="NVVJ01000016">
    <property type="protein sequence ID" value="PCJ25586.1"/>
    <property type="molecule type" value="Genomic_DNA"/>
</dbReference>
<dbReference type="GO" id="GO:0005829">
    <property type="term" value="C:cytosol"/>
    <property type="evidence" value="ECO:0007669"/>
    <property type="project" value="TreeGrafter"/>
</dbReference>
<evidence type="ECO:0000256" key="6">
    <source>
        <dbReference type="ARBA" id="ARBA00023146"/>
    </source>
</evidence>
<evidence type="ECO:0000256" key="8">
    <source>
        <dbReference type="RuleBase" id="RU363037"/>
    </source>
</evidence>
<feature type="binding site" evidence="7">
    <location>
        <position position="126"/>
    </location>
    <ligand>
        <name>Zn(2+)</name>
        <dbReference type="ChEBI" id="CHEBI:29105"/>
    </ligand>
</feature>
<dbReference type="Gene3D" id="3.40.50.620">
    <property type="entry name" value="HUPs"/>
    <property type="match status" value="1"/>
</dbReference>
<dbReference type="FunFam" id="3.40.50.620:FF:000093">
    <property type="entry name" value="Glutamyl-Q tRNA(Asp) synthetase"/>
    <property type="match status" value="1"/>
</dbReference>
<evidence type="ECO:0000256" key="5">
    <source>
        <dbReference type="ARBA" id="ARBA00022840"/>
    </source>
</evidence>
<dbReference type="NCBIfam" id="TIGR03838">
    <property type="entry name" value="queuosine_YadB"/>
    <property type="match status" value="1"/>
</dbReference>
<dbReference type="GO" id="GO:0005524">
    <property type="term" value="F:ATP binding"/>
    <property type="evidence" value="ECO:0007669"/>
    <property type="project" value="UniProtKB-KW"/>
</dbReference>
<dbReference type="InterPro" id="IPR020058">
    <property type="entry name" value="Glu/Gln-tRNA-synth_Ib_cat-dom"/>
</dbReference>
<dbReference type="Proteomes" id="UP000218327">
    <property type="component" value="Unassembled WGS sequence"/>
</dbReference>
<feature type="short sequence motif" description="'HIGH' region" evidence="7">
    <location>
        <begin position="19"/>
        <end position="29"/>
    </location>
</feature>
<dbReference type="GO" id="GO:0008270">
    <property type="term" value="F:zinc ion binding"/>
    <property type="evidence" value="ECO:0007669"/>
    <property type="project" value="UniProtKB-UniRule"/>
</dbReference>
<dbReference type="InterPro" id="IPR000924">
    <property type="entry name" value="Glu/Gln-tRNA-synth"/>
</dbReference>
<comment type="caution">
    <text evidence="10">The sequence shown here is derived from an EMBL/GenBank/DDBJ whole genome shotgun (WGS) entry which is preliminary data.</text>
</comment>
<feature type="binding site" evidence="7">
    <location>
        <position position="108"/>
    </location>
    <ligand>
        <name>Zn(2+)</name>
        <dbReference type="ChEBI" id="CHEBI:29105"/>
    </ligand>
</feature>
<dbReference type="PANTHER" id="PTHR43311:SF1">
    <property type="entry name" value="GLUTAMYL-Q TRNA(ASP) SYNTHETASE"/>
    <property type="match status" value="1"/>
</dbReference>
<gene>
    <name evidence="7" type="primary">gluQ</name>
    <name evidence="10" type="ORF">COA96_07120</name>
</gene>
<evidence type="ECO:0000256" key="2">
    <source>
        <dbReference type="ARBA" id="ARBA00022723"/>
    </source>
</evidence>
<comment type="cofactor">
    <cofactor evidence="7">
        <name>Zn(2+)</name>
        <dbReference type="ChEBI" id="CHEBI:29105"/>
    </cofactor>
    <text evidence="7">Binds 1 zinc ion per subunit.</text>
</comment>
<dbReference type="EC" id="6.1.1.-" evidence="7"/>
<comment type="similarity">
    <text evidence="7">Belongs to the class-I aminoacyl-tRNA synthetase family. GluQ subfamily.</text>
</comment>
<sequence length="313" mass="34710">MSNSSPASQTSNYIGRFAPSPTGALHAGSLLAAVASYLDAKSNQGKWLLRMEDLDPPREIAGAANQILQQLNSLGLEWDGEVLYQSTRLDAYELILQQLSNKDLCYRCDCTRPQIRAMGNVYNGACRQRSNAPENEYAIRVKTADVDIGIDDLVQGHYQQNIGKDIGDFVIRRKDRLFAYQLAVVVDDDYQKVTHIIRGFDLIDSTPRQISLQRLLGFSTPNYGHIPVIINDQGQKLSKQHFAPAIDSNNASQLIFLALQALGQSPPANSQQESAQDQLSWAIQHWDIQAVPKLANIPDTTIQDSTISDTTQI</sequence>
<dbReference type="AlphaFoldDB" id="A0A2A5B3D9"/>
<keyword evidence="3 7" id="KW-0547">Nucleotide-binding</keyword>
<protein>
    <recommendedName>
        <fullName evidence="7">Glutamyl-Q tRNA(Asp) synthetase</fullName>
        <shortName evidence="7">Glu-Q-RSs</shortName>
        <ecNumber evidence="7">6.1.1.-</ecNumber>
    </recommendedName>
</protein>
<keyword evidence="1 7" id="KW-0436">Ligase</keyword>
<accession>A0A2A5B3D9</accession>
<keyword evidence="6 7" id="KW-0030">Aminoacyl-tRNA synthetase</keyword>
<dbReference type="InterPro" id="IPR049940">
    <property type="entry name" value="GluQ/Sye"/>
</dbReference>
<evidence type="ECO:0000256" key="3">
    <source>
        <dbReference type="ARBA" id="ARBA00022741"/>
    </source>
</evidence>
<evidence type="ECO:0000313" key="11">
    <source>
        <dbReference type="Proteomes" id="UP000218327"/>
    </source>
</evidence>
<proteinExistence type="inferred from homology"/>
<feature type="binding site" evidence="7">
    <location>
        <begin position="16"/>
        <end position="20"/>
    </location>
    <ligand>
        <name>L-glutamate</name>
        <dbReference type="ChEBI" id="CHEBI:29985"/>
    </ligand>
</feature>
<dbReference type="GO" id="GO:0004818">
    <property type="term" value="F:glutamate-tRNA ligase activity"/>
    <property type="evidence" value="ECO:0007669"/>
    <property type="project" value="TreeGrafter"/>
</dbReference>
<organism evidence="10 11">
    <name type="scientific">SAR86 cluster bacterium</name>
    <dbReference type="NCBI Taxonomy" id="2030880"/>
    <lineage>
        <taxon>Bacteria</taxon>
        <taxon>Pseudomonadati</taxon>
        <taxon>Pseudomonadota</taxon>
        <taxon>Gammaproteobacteria</taxon>
        <taxon>SAR86 cluster</taxon>
    </lineage>
</organism>
<keyword evidence="5 7" id="KW-0067">ATP-binding</keyword>
<dbReference type="GO" id="GO:0006424">
    <property type="term" value="P:glutamyl-tRNA aminoacylation"/>
    <property type="evidence" value="ECO:0007669"/>
    <property type="project" value="InterPro"/>
</dbReference>